<dbReference type="EMBL" id="CAJNIZ010027780">
    <property type="protein sequence ID" value="CAE7502396.1"/>
    <property type="molecule type" value="Genomic_DNA"/>
</dbReference>
<sequence>MLHRGGSAEIVSRLIEAEADVNDRFTTPVCSVLGVMLRTLSLRHAWRTSALSAYAYHHFGATPLMSSILTGTFEVTAILLGTGASTELRNARGRTAWDLAVETAAPDYVVSALEGKGDAYDSLVLAFADIVREIGFISEEL</sequence>
<dbReference type="InterPro" id="IPR002110">
    <property type="entry name" value="Ankyrin_rpt"/>
</dbReference>
<reference evidence="2" key="1">
    <citation type="submission" date="2021-02" db="EMBL/GenBank/DDBJ databases">
        <authorList>
            <person name="Dougan E. K."/>
            <person name="Rhodes N."/>
            <person name="Thang M."/>
            <person name="Chan C."/>
        </authorList>
    </citation>
    <scope>NUCLEOTIDE SEQUENCE</scope>
</reference>
<dbReference type="OrthoDB" id="419193at2759"/>
<feature type="repeat" description="ANK" evidence="1">
    <location>
        <begin position="59"/>
        <end position="91"/>
    </location>
</feature>
<evidence type="ECO:0000313" key="2">
    <source>
        <dbReference type="EMBL" id="CAE7502396.1"/>
    </source>
</evidence>
<name>A0A812T227_SYMPI</name>
<keyword evidence="1" id="KW-0040">ANK repeat</keyword>
<keyword evidence="3" id="KW-1185">Reference proteome</keyword>
<evidence type="ECO:0000256" key="1">
    <source>
        <dbReference type="PROSITE-ProRule" id="PRU00023"/>
    </source>
</evidence>
<gene>
    <name evidence="2" type="ORF">SPIL2461_LOCUS13005</name>
</gene>
<evidence type="ECO:0000313" key="3">
    <source>
        <dbReference type="Proteomes" id="UP000649617"/>
    </source>
</evidence>
<proteinExistence type="predicted"/>
<dbReference type="Gene3D" id="1.25.40.20">
    <property type="entry name" value="Ankyrin repeat-containing domain"/>
    <property type="match status" value="1"/>
</dbReference>
<dbReference type="SUPFAM" id="SSF48403">
    <property type="entry name" value="Ankyrin repeat"/>
    <property type="match status" value="1"/>
</dbReference>
<organism evidence="2 3">
    <name type="scientific">Symbiodinium pilosum</name>
    <name type="common">Dinoflagellate</name>
    <dbReference type="NCBI Taxonomy" id="2952"/>
    <lineage>
        <taxon>Eukaryota</taxon>
        <taxon>Sar</taxon>
        <taxon>Alveolata</taxon>
        <taxon>Dinophyceae</taxon>
        <taxon>Suessiales</taxon>
        <taxon>Symbiodiniaceae</taxon>
        <taxon>Symbiodinium</taxon>
    </lineage>
</organism>
<dbReference type="InterPro" id="IPR036770">
    <property type="entry name" value="Ankyrin_rpt-contain_sf"/>
</dbReference>
<protein>
    <submittedName>
        <fullName evidence="2">Uncharacterized protein</fullName>
    </submittedName>
</protein>
<dbReference type="PROSITE" id="PS50088">
    <property type="entry name" value="ANK_REPEAT"/>
    <property type="match status" value="1"/>
</dbReference>
<dbReference type="Proteomes" id="UP000649617">
    <property type="component" value="Unassembled WGS sequence"/>
</dbReference>
<accession>A0A812T227</accession>
<dbReference type="AlphaFoldDB" id="A0A812T227"/>
<comment type="caution">
    <text evidence="2">The sequence shown here is derived from an EMBL/GenBank/DDBJ whole genome shotgun (WGS) entry which is preliminary data.</text>
</comment>